<dbReference type="Proteomes" id="UP000183255">
    <property type="component" value="Unassembled WGS sequence"/>
</dbReference>
<evidence type="ECO:0000313" key="2">
    <source>
        <dbReference type="Proteomes" id="UP000183255"/>
    </source>
</evidence>
<dbReference type="RefSeq" id="WP_031577041.1">
    <property type="nucleotide sequence ID" value="NZ_FNDZ01000007.1"/>
</dbReference>
<organism evidence="1 2">
    <name type="scientific">Proteiniclasticum ruminis</name>
    <dbReference type="NCBI Taxonomy" id="398199"/>
    <lineage>
        <taxon>Bacteria</taxon>
        <taxon>Bacillati</taxon>
        <taxon>Bacillota</taxon>
        <taxon>Clostridia</taxon>
        <taxon>Eubacteriales</taxon>
        <taxon>Clostridiaceae</taxon>
        <taxon>Proteiniclasticum</taxon>
    </lineage>
</organism>
<dbReference type="EMBL" id="FNDZ01000007">
    <property type="protein sequence ID" value="SDJ09810.1"/>
    <property type="molecule type" value="Genomic_DNA"/>
</dbReference>
<evidence type="ECO:0000313" key="1">
    <source>
        <dbReference type="EMBL" id="SDJ09810.1"/>
    </source>
</evidence>
<proteinExistence type="predicted"/>
<name>A0A1G8R076_9CLOT</name>
<dbReference type="AlphaFoldDB" id="A0A1G8R076"/>
<protein>
    <submittedName>
        <fullName evidence="1">Uncharacterized protein</fullName>
    </submittedName>
</protein>
<sequence>MEELKKILKKFVDSGWDLISVPSQGYLVGEVSRETLLEAVKQADEECGSCGCELDPLYKRCMVLLQEQSV</sequence>
<gene>
    <name evidence="1" type="ORF">SAMN05421804_107107</name>
</gene>
<accession>A0A1G8R076</accession>
<reference evidence="1 2" key="1">
    <citation type="submission" date="2016-10" db="EMBL/GenBank/DDBJ databases">
        <authorList>
            <person name="de Groot N.N."/>
        </authorList>
    </citation>
    <scope>NUCLEOTIDE SEQUENCE [LARGE SCALE GENOMIC DNA]</scope>
    <source>
        <strain evidence="1 2">CGMCC 1.5058</strain>
    </source>
</reference>